<keyword evidence="5" id="KW-0812">Transmembrane</keyword>
<keyword evidence="5" id="KW-0472">Membrane</keyword>
<proteinExistence type="predicted"/>
<keyword evidence="2" id="KW-0863">Zinc-finger</keyword>
<dbReference type="SMART" id="SM00259">
    <property type="entry name" value="ZnF_A20"/>
    <property type="match status" value="1"/>
</dbReference>
<keyword evidence="5" id="KW-1133">Transmembrane helix</keyword>
<evidence type="ECO:0000313" key="7">
    <source>
        <dbReference type="Ensembl" id="ENSPSTP00000003987.1"/>
    </source>
</evidence>
<dbReference type="Ensembl" id="ENSPSTT00000004192.1">
    <property type="protein sequence ID" value="ENSPSTP00000003987.1"/>
    <property type="gene ID" value="ENSPSTG00000002889.1"/>
</dbReference>
<evidence type="ECO:0000256" key="1">
    <source>
        <dbReference type="ARBA" id="ARBA00022723"/>
    </source>
</evidence>
<evidence type="ECO:0000256" key="4">
    <source>
        <dbReference type="SAM" id="MobiDB-lite"/>
    </source>
</evidence>
<evidence type="ECO:0000256" key="2">
    <source>
        <dbReference type="ARBA" id="ARBA00022771"/>
    </source>
</evidence>
<keyword evidence="1" id="KW-0479">Metal-binding</keyword>
<dbReference type="GO" id="GO:0008270">
    <property type="term" value="F:zinc ion binding"/>
    <property type="evidence" value="ECO:0007669"/>
    <property type="project" value="UniProtKB-KW"/>
</dbReference>
<dbReference type="Proteomes" id="UP000694428">
    <property type="component" value="Unplaced"/>
</dbReference>
<sequence length="208" mass="21827">NHPAQDGGRRGAGAAGGALLSHRPSGAGDRVRLAASARSPQEPAGGRGRRRHRHLGAGPAGRARPSPLPRPPLRRRPGGRARLQLTGLESRLEAPRPPPRPPAPPPAAAAAPRPGPGPAMGDAGSERSKAPSLPPRCPCGFWGSSKTMNLCSKCFAGKCNKRLYGFCWVIETTLLVSPAGSLHGFFSLCVIGFSSLWFFIICQSRTLV</sequence>
<dbReference type="Gene3D" id="1.20.5.4770">
    <property type="match status" value="1"/>
</dbReference>
<evidence type="ECO:0000313" key="8">
    <source>
        <dbReference type="Proteomes" id="UP000694428"/>
    </source>
</evidence>
<dbReference type="InterPro" id="IPR002653">
    <property type="entry name" value="Znf_A20"/>
</dbReference>
<evidence type="ECO:0000256" key="3">
    <source>
        <dbReference type="ARBA" id="ARBA00022833"/>
    </source>
</evidence>
<dbReference type="SUPFAM" id="SSF57716">
    <property type="entry name" value="Glucocorticoid receptor-like (DNA-binding domain)"/>
    <property type="match status" value="1"/>
</dbReference>
<reference evidence="7" key="2">
    <citation type="submission" date="2025-09" db="UniProtKB">
        <authorList>
            <consortium name="Ensembl"/>
        </authorList>
    </citation>
    <scope>IDENTIFICATION</scope>
</reference>
<name>A0A8C9ESJ2_PAVCR</name>
<feature type="domain" description="A20-type" evidence="6">
    <location>
        <begin position="131"/>
        <end position="163"/>
    </location>
</feature>
<evidence type="ECO:0000259" key="6">
    <source>
        <dbReference type="PROSITE" id="PS51036"/>
    </source>
</evidence>
<keyword evidence="8" id="KW-1185">Reference proteome</keyword>
<feature type="transmembrane region" description="Helical" evidence="5">
    <location>
        <begin position="182"/>
        <end position="202"/>
    </location>
</feature>
<dbReference type="PROSITE" id="PS51036">
    <property type="entry name" value="ZF_A20"/>
    <property type="match status" value="1"/>
</dbReference>
<organism evidence="7 8">
    <name type="scientific">Pavo cristatus</name>
    <name type="common">Indian peafowl</name>
    <name type="synonym">Blue peafowl</name>
    <dbReference type="NCBI Taxonomy" id="9049"/>
    <lineage>
        <taxon>Eukaryota</taxon>
        <taxon>Metazoa</taxon>
        <taxon>Chordata</taxon>
        <taxon>Craniata</taxon>
        <taxon>Vertebrata</taxon>
        <taxon>Euteleostomi</taxon>
        <taxon>Archelosauria</taxon>
        <taxon>Archosauria</taxon>
        <taxon>Dinosauria</taxon>
        <taxon>Saurischia</taxon>
        <taxon>Theropoda</taxon>
        <taxon>Coelurosauria</taxon>
        <taxon>Aves</taxon>
        <taxon>Neognathae</taxon>
        <taxon>Galloanserae</taxon>
        <taxon>Galliformes</taxon>
        <taxon>Phasianidae</taxon>
        <taxon>Phasianinae</taxon>
        <taxon>Pavo</taxon>
    </lineage>
</organism>
<keyword evidence="3" id="KW-0862">Zinc</keyword>
<evidence type="ECO:0000256" key="5">
    <source>
        <dbReference type="SAM" id="Phobius"/>
    </source>
</evidence>
<dbReference type="GO" id="GO:0003677">
    <property type="term" value="F:DNA binding"/>
    <property type="evidence" value="ECO:0007669"/>
    <property type="project" value="InterPro"/>
</dbReference>
<feature type="compositionally biased region" description="Low complexity" evidence="4">
    <location>
        <begin position="56"/>
        <end position="65"/>
    </location>
</feature>
<reference evidence="7" key="1">
    <citation type="submission" date="2025-08" db="UniProtKB">
        <authorList>
            <consortium name="Ensembl"/>
        </authorList>
    </citation>
    <scope>IDENTIFICATION</scope>
</reference>
<feature type="compositionally biased region" description="Pro residues" evidence="4">
    <location>
        <begin position="95"/>
        <end position="117"/>
    </location>
</feature>
<dbReference type="AlphaFoldDB" id="A0A8C9ESJ2"/>
<dbReference type="Pfam" id="PF01754">
    <property type="entry name" value="zf-A20"/>
    <property type="match status" value="1"/>
</dbReference>
<protein>
    <recommendedName>
        <fullName evidence="6">A20-type domain-containing protein</fullName>
    </recommendedName>
</protein>
<accession>A0A8C9ESJ2</accession>
<feature type="region of interest" description="Disordered" evidence="4">
    <location>
        <begin position="1"/>
        <end position="133"/>
    </location>
</feature>